<feature type="transmembrane region" description="Helical" evidence="6">
    <location>
        <begin position="70"/>
        <end position="90"/>
    </location>
</feature>
<dbReference type="PANTHER" id="PTHR22776:SF49">
    <property type="entry name" value="MARVEL DOMAIN-CONTAINING PROTEIN"/>
    <property type="match status" value="1"/>
</dbReference>
<gene>
    <name evidence="9" type="primary">LOC116303983</name>
</gene>
<sequence length="208" mass="24324">MVPSRKFYEVEQRSRKIFTWNMEYIKSKMGILKIIEIIFTCVAFSCITVSKNGFEDDFLEEHKTRYKSMQILNIFGFLVAIFIVVSVSCTQSNQDFLLLLKILNMFLCIIMVFGCFISAIVMSKEATHEYDSVLYKTNHGKWRWYTNNTIAAVVVDFLAAAAFFIDGIMQIREHAREAQATARRRPRTIGEKFLDFFDQKIRTVESWV</sequence>
<dbReference type="RefSeq" id="XP_031569490.1">
    <property type="nucleotide sequence ID" value="XM_031713630.1"/>
</dbReference>
<keyword evidence="4 5" id="KW-0472">Membrane</keyword>
<evidence type="ECO:0000256" key="5">
    <source>
        <dbReference type="PROSITE-ProRule" id="PRU00581"/>
    </source>
</evidence>
<evidence type="ECO:0000313" key="9">
    <source>
        <dbReference type="RefSeq" id="XP_031569490.1"/>
    </source>
</evidence>
<dbReference type="GeneID" id="116303983"/>
<dbReference type="PROSITE" id="PS51225">
    <property type="entry name" value="MARVEL"/>
    <property type="match status" value="1"/>
</dbReference>
<feature type="transmembrane region" description="Helical" evidence="6">
    <location>
        <begin position="142"/>
        <end position="165"/>
    </location>
</feature>
<evidence type="ECO:0000256" key="2">
    <source>
        <dbReference type="ARBA" id="ARBA00022692"/>
    </source>
</evidence>
<name>A0A6P8ITA3_ACTTE</name>
<dbReference type="InterPro" id="IPR050578">
    <property type="entry name" value="MARVEL-CKLF_proteins"/>
</dbReference>
<feature type="transmembrane region" description="Helical" evidence="6">
    <location>
        <begin position="30"/>
        <end position="50"/>
    </location>
</feature>
<evidence type="ECO:0000313" key="8">
    <source>
        <dbReference type="Proteomes" id="UP000515163"/>
    </source>
</evidence>
<keyword evidence="2 5" id="KW-0812">Transmembrane</keyword>
<organism evidence="8 9">
    <name type="scientific">Actinia tenebrosa</name>
    <name type="common">Australian red waratah sea anemone</name>
    <dbReference type="NCBI Taxonomy" id="6105"/>
    <lineage>
        <taxon>Eukaryota</taxon>
        <taxon>Metazoa</taxon>
        <taxon>Cnidaria</taxon>
        <taxon>Anthozoa</taxon>
        <taxon>Hexacorallia</taxon>
        <taxon>Actiniaria</taxon>
        <taxon>Actiniidae</taxon>
        <taxon>Actinia</taxon>
    </lineage>
</organism>
<dbReference type="InterPro" id="IPR008253">
    <property type="entry name" value="Marvel"/>
</dbReference>
<evidence type="ECO:0000256" key="6">
    <source>
        <dbReference type="SAM" id="Phobius"/>
    </source>
</evidence>
<evidence type="ECO:0000256" key="4">
    <source>
        <dbReference type="ARBA" id="ARBA00023136"/>
    </source>
</evidence>
<comment type="subcellular location">
    <subcellularLocation>
        <location evidence="1">Membrane</location>
        <topology evidence="1">Multi-pass membrane protein</topology>
    </subcellularLocation>
</comment>
<keyword evidence="8" id="KW-1185">Reference proteome</keyword>
<evidence type="ECO:0000259" key="7">
    <source>
        <dbReference type="PROSITE" id="PS51225"/>
    </source>
</evidence>
<feature type="transmembrane region" description="Helical" evidence="6">
    <location>
        <begin position="102"/>
        <end position="122"/>
    </location>
</feature>
<feature type="domain" description="MARVEL" evidence="7">
    <location>
        <begin position="24"/>
        <end position="175"/>
    </location>
</feature>
<evidence type="ECO:0000256" key="1">
    <source>
        <dbReference type="ARBA" id="ARBA00004141"/>
    </source>
</evidence>
<dbReference type="KEGG" id="aten:116303983"/>
<dbReference type="InParanoid" id="A0A6P8ITA3"/>
<accession>A0A6P8ITA3</accession>
<dbReference type="OrthoDB" id="10412242at2759"/>
<protein>
    <submittedName>
        <fullName evidence="9">Uncharacterized protein LOC116303983 isoform X1</fullName>
    </submittedName>
</protein>
<dbReference type="PANTHER" id="PTHR22776">
    <property type="entry name" value="MARVEL-CONTAINING POTENTIAL LIPID RAFT-ASSOCIATED PROTEIN"/>
    <property type="match status" value="1"/>
</dbReference>
<proteinExistence type="predicted"/>
<dbReference type="Proteomes" id="UP000515163">
    <property type="component" value="Unplaced"/>
</dbReference>
<dbReference type="GO" id="GO:0016020">
    <property type="term" value="C:membrane"/>
    <property type="evidence" value="ECO:0007669"/>
    <property type="project" value="UniProtKB-SubCell"/>
</dbReference>
<evidence type="ECO:0000256" key="3">
    <source>
        <dbReference type="ARBA" id="ARBA00022989"/>
    </source>
</evidence>
<keyword evidence="3 6" id="KW-1133">Transmembrane helix</keyword>
<dbReference type="Pfam" id="PF01284">
    <property type="entry name" value="MARVEL"/>
    <property type="match status" value="1"/>
</dbReference>
<reference evidence="9" key="1">
    <citation type="submission" date="2025-08" db="UniProtKB">
        <authorList>
            <consortium name="RefSeq"/>
        </authorList>
    </citation>
    <scope>IDENTIFICATION</scope>
    <source>
        <tissue evidence="9">Tentacle</tissue>
    </source>
</reference>
<dbReference type="AlphaFoldDB" id="A0A6P8ITA3"/>